<reference evidence="3" key="1">
    <citation type="journal article" date="2008" name="Insect Biochem. Mol. Biol.">
        <title>The genome of a lepidopteran model insect, the silkworm Bombyx mori.</title>
        <authorList>
            <consortium name="International Silkworm Genome Consortium"/>
        </authorList>
    </citation>
    <scope>NUCLEOTIDE SEQUENCE [LARGE SCALE GENOMIC DNA]</scope>
    <source>
        <strain evidence="3">p50T</strain>
    </source>
</reference>
<name>A0A8R1WLE5_BOMMO</name>
<feature type="compositionally biased region" description="Low complexity" evidence="1">
    <location>
        <begin position="1042"/>
        <end position="1057"/>
    </location>
</feature>
<protein>
    <submittedName>
        <fullName evidence="2">Uncharacterized protein</fullName>
    </submittedName>
</protein>
<feature type="region of interest" description="Disordered" evidence="1">
    <location>
        <begin position="1042"/>
        <end position="1093"/>
    </location>
</feature>
<dbReference type="AlphaFoldDB" id="A0A8R1WLE5"/>
<reference evidence="2" key="2">
    <citation type="submission" date="2022-06" db="UniProtKB">
        <authorList>
            <consortium name="EnsemblMetazoa"/>
        </authorList>
    </citation>
    <scope>IDENTIFICATION</scope>
    <source>
        <strain evidence="2">p50T (Dazao)</strain>
    </source>
</reference>
<proteinExistence type="predicted"/>
<accession>A0A8R1WLE5</accession>
<evidence type="ECO:0000256" key="1">
    <source>
        <dbReference type="SAM" id="MobiDB-lite"/>
    </source>
</evidence>
<dbReference type="OrthoDB" id="45007at2759"/>
<feature type="region of interest" description="Disordered" evidence="1">
    <location>
        <begin position="898"/>
        <end position="927"/>
    </location>
</feature>
<feature type="compositionally biased region" description="Basic and acidic residues" evidence="1">
    <location>
        <begin position="198"/>
        <end position="210"/>
    </location>
</feature>
<dbReference type="KEGG" id="bmor:101740927"/>
<feature type="compositionally biased region" description="Polar residues" evidence="1">
    <location>
        <begin position="752"/>
        <end position="766"/>
    </location>
</feature>
<feature type="region of interest" description="Disordered" evidence="1">
    <location>
        <begin position="745"/>
        <end position="777"/>
    </location>
</feature>
<evidence type="ECO:0000313" key="2">
    <source>
        <dbReference type="EnsemblMetazoa" id="XP_004928454.2"/>
    </source>
</evidence>
<dbReference type="EnsemblMetazoa" id="XM_004928397.4">
    <property type="protein sequence ID" value="XP_004928454.2"/>
    <property type="gene ID" value="LOC101740927"/>
</dbReference>
<dbReference type="RefSeq" id="XP_004928454.2">
    <property type="nucleotide sequence ID" value="XM_004928397.5"/>
</dbReference>
<dbReference type="Proteomes" id="UP000005204">
    <property type="component" value="Unassembled WGS sequence"/>
</dbReference>
<sequence>MERLTKIHRNKYARVMSRITNRSKTNLGADSIVMRHELPSARLRGKLTHSNPNCGVFSELPTVLNDYTPETVPDRVLRRTLTSKPRKTIKSLDPATSPHRVVTKCETGRKPRPMVKLRESAPVLTNKCMDTNERRCSSSRTHTNLKYLKEEIKAYNEAEKLMRLRSSLYKKCGVVLDDVGQVTEDKAIQAEPAPDTGNPKRSERNSREDAGATVPCKQVMPRSRYPVDRYLVESSKKLERENTNDDDLWTSEPALKPEDEIMLRKLHDMLQSTTNDLKILSGELSKFQEPSIQIKSSPIPLDEEFNEKVHIEELVNAKFYGHKLVDKNRDGSGARQIKNVIGPSTGTTNADTKKKHNVKPKVSTSVQVNTIPEIKQKRINRNMGFSKTKLIQISDKTYNKKLNNGKIIKEPLSVAYNEFCYKHEEPTSNIQKNLQLQKMPNINIRSELKLEKVFNLSILPENNETFPVPTNKGNSTVILVKHIDLNKQPIEQSHSTQPKPLIRKVSKMSTCESSESSNNLNLEVKTKLRKHPINISPKSTNRVIQTHKKTVKRDSEKRCYADLEEWKRKLNRVYGGHVFKNDKPSSKYKINKKKASPDKKNVTKPILNNTEYIPYSRLTLGGVRVSDIEKEIGDISNKNVPLSPIIDRILSSRDNSPRKNKQEIISRTFTTSDENLMQEVVDIERTISETLSKTIQKDEDNGVKPKTVNEDSVSYKSDSYIDDFEDDTDQKEQILEESYNNIEHLEAKDTSGNKLNSNNYQPNNEDNISDHNKPSTSKIQNRTYIKASNLSFKDSVDVFEFVHNVDTQDTGTQSDSSNKIIPKETQTSPTNERQNLQPIRNDLWMSIDPRKEVEKMLELEKDFIKKFIIEEYGDILEEKITKPSTSKDRNENIRKNIAASQKNTQTSPARVKSVMTSPRRTKTRTTSPFPLSLAVDKQTSPLLFDVNNRETSVDLENDELGISINLSSPRFNLRLPQTTREVLSNLDACTKRTGTDVTSKTFRKTLVSSSSADADNSSSELSSVGEIKMNLKKKIRALNRSISSESSSSSVSTKYSSDLQPGGILPLKSDGELSLGRSKDKRAHSIGETSNLF</sequence>
<evidence type="ECO:0000313" key="3">
    <source>
        <dbReference type="Proteomes" id="UP000005204"/>
    </source>
</evidence>
<dbReference type="GeneID" id="101740927"/>
<feature type="region of interest" description="Disordered" evidence="1">
    <location>
        <begin position="185"/>
        <end position="219"/>
    </location>
</feature>
<feature type="compositionally biased region" description="Polar residues" evidence="1">
    <location>
        <begin position="898"/>
        <end position="908"/>
    </location>
</feature>
<feature type="region of interest" description="Disordered" evidence="1">
    <location>
        <begin position="808"/>
        <end position="832"/>
    </location>
</feature>
<feature type="region of interest" description="Disordered" evidence="1">
    <location>
        <begin position="334"/>
        <end position="359"/>
    </location>
</feature>
<keyword evidence="3" id="KW-1185">Reference proteome</keyword>
<feature type="region of interest" description="Disordered" evidence="1">
    <location>
        <begin position="694"/>
        <end position="724"/>
    </location>
</feature>
<feature type="compositionally biased region" description="Basic and acidic residues" evidence="1">
    <location>
        <begin position="695"/>
        <end position="709"/>
    </location>
</feature>
<organism evidence="2 3">
    <name type="scientific">Bombyx mori</name>
    <name type="common">Silk moth</name>
    <dbReference type="NCBI Taxonomy" id="7091"/>
    <lineage>
        <taxon>Eukaryota</taxon>
        <taxon>Metazoa</taxon>
        <taxon>Ecdysozoa</taxon>
        <taxon>Arthropoda</taxon>
        <taxon>Hexapoda</taxon>
        <taxon>Insecta</taxon>
        <taxon>Pterygota</taxon>
        <taxon>Neoptera</taxon>
        <taxon>Endopterygota</taxon>
        <taxon>Lepidoptera</taxon>
        <taxon>Glossata</taxon>
        <taxon>Ditrysia</taxon>
        <taxon>Bombycoidea</taxon>
        <taxon>Bombycidae</taxon>
        <taxon>Bombycinae</taxon>
        <taxon>Bombyx</taxon>
    </lineage>
</organism>